<sequence length="289" mass="33456">MCDHPKEGYEEVSGKLLEYCQGHPLALEVLGKFLHNRGVAYWEGCMKGLKKETNDRINNVLRMSFDSLPSKNDKELFKHIACFFVGIDRDLSETILEACDINTRSGITNLIDKCLLSIGRNNELKMHQLVQEMGRFEIDQESPDKPWKRSRLWCHKESFKVLKRKKGKGNLLGLALDMRMLEKEKLGASYELKTDALTIHNDLRKGKSWMARALKRKESEIQMMFYEFGIFSMLVSSYHREFVPDGPYFQEQKEKYWFRALSPGKAEILGRACEGKGESSGSRPYHENT</sequence>
<dbReference type="InterPro" id="IPR042197">
    <property type="entry name" value="Apaf_helical"/>
</dbReference>
<proteinExistence type="predicted"/>
<name>A0AAU9NSR5_9ASTR</name>
<dbReference type="Gene3D" id="1.10.8.430">
    <property type="entry name" value="Helical domain of apoptotic protease-activating factors"/>
    <property type="match status" value="1"/>
</dbReference>
<evidence type="ECO:0000313" key="5">
    <source>
        <dbReference type="Proteomes" id="UP001157418"/>
    </source>
</evidence>
<dbReference type="InterPro" id="IPR044974">
    <property type="entry name" value="Disease_R_plants"/>
</dbReference>
<dbReference type="PANTHER" id="PTHR11017">
    <property type="entry name" value="LEUCINE-RICH REPEAT-CONTAINING PROTEIN"/>
    <property type="match status" value="1"/>
</dbReference>
<feature type="domain" description="Disease resistance protein Roq1-like winged-helix" evidence="3">
    <location>
        <begin position="71"/>
        <end position="135"/>
    </location>
</feature>
<organism evidence="4 5">
    <name type="scientific">Lactuca virosa</name>
    <dbReference type="NCBI Taxonomy" id="75947"/>
    <lineage>
        <taxon>Eukaryota</taxon>
        <taxon>Viridiplantae</taxon>
        <taxon>Streptophyta</taxon>
        <taxon>Embryophyta</taxon>
        <taxon>Tracheophyta</taxon>
        <taxon>Spermatophyta</taxon>
        <taxon>Magnoliopsida</taxon>
        <taxon>eudicotyledons</taxon>
        <taxon>Gunneridae</taxon>
        <taxon>Pentapetalae</taxon>
        <taxon>asterids</taxon>
        <taxon>campanulids</taxon>
        <taxon>Asterales</taxon>
        <taxon>Asteraceae</taxon>
        <taxon>Cichorioideae</taxon>
        <taxon>Cichorieae</taxon>
        <taxon>Lactucinae</taxon>
        <taxon>Lactuca</taxon>
    </lineage>
</organism>
<protein>
    <recommendedName>
        <fullName evidence="3">Disease resistance protein Roq1-like winged-helix domain-containing protein</fullName>
    </recommendedName>
</protein>
<dbReference type="PANTHER" id="PTHR11017:SF313">
    <property type="entry name" value="TIR DOMAIN, P-LOOP CONTAINING NUCLEOSIDE TRIPHOSPHATE HYDROLASE"/>
    <property type="match status" value="1"/>
</dbReference>
<keyword evidence="5" id="KW-1185">Reference proteome</keyword>
<dbReference type="AlphaFoldDB" id="A0AAU9NSR5"/>
<dbReference type="InterPro" id="IPR036390">
    <property type="entry name" value="WH_DNA-bd_sf"/>
</dbReference>
<keyword evidence="2" id="KW-0677">Repeat</keyword>
<evidence type="ECO:0000256" key="2">
    <source>
        <dbReference type="ARBA" id="ARBA00022737"/>
    </source>
</evidence>
<evidence type="ECO:0000259" key="3">
    <source>
        <dbReference type="Pfam" id="PF23282"/>
    </source>
</evidence>
<comment type="caution">
    <text evidence="4">The sequence shown here is derived from an EMBL/GenBank/DDBJ whole genome shotgun (WGS) entry which is preliminary data.</text>
</comment>
<dbReference type="InterPro" id="IPR027417">
    <property type="entry name" value="P-loop_NTPase"/>
</dbReference>
<gene>
    <name evidence="4" type="ORF">LVIROSA_LOCUS26942</name>
</gene>
<keyword evidence="1" id="KW-0433">Leucine-rich repeat</keyword>
<dbReference type="SUPFAM" id="SSF46785">
    <property type="entry name" value="Winged helix' DNA-binding domain"/>
    <property type="match status" value="1"/>
</dbReference>
<dbReference type="Pfam" id="PF23282">
    <property type="entry name" value="WHD_ROQ1"/>
    <property type="match status" value="1"/>
</dbReference>
<dbReference type="InterPro" id="IPR058192">
    <property type="entry name" value="WHD_ROQ1-like"/>
</dbReference>
<dbReference type="Proteomes" id="UP001157418">
    <property type="component" value="Unassembled WGS sequence"/>
</dbReference>
<dbReference type="SUPFAM" id="SSF52540">
    <property type="entry name" value="P-loop containing nucleoside triphosphate hydrolases"/>
    <property type="match status" value="1"/>
</dbReference>
<dbReference type="GO" id="GO:0006952">
    <property type="term" value="P:defense response"/>
    <property type="evidence" value="ECO:0007669"/>
    <property type="project" value="InterPro"/>
</dbReference>
<evidence type="ECO:0000313" key="4">
    <source>
        <dbReference type="EMBL" id="CAH1440833.1"/>
    </source>
</evidence>
<evidence type="ECO:0000256" key="1">
    <source>
        <dbReference type="ARBA" id="ARBA00022614"/>
    </source>
</evidence>
<reference evidence="4 5" key="1">
    <citation type="submission" date="2022-01" db="EMBL/GenBank/DDBJ databases">
        <authorList>
            <person name="Xiong W."/>
            <person name="Schranz E."/>
        </authorList>
    </citation>
    <scope>NUCLEOTIDE SEQUENCE [LARGE SCALE GENOMIC DNA]</scope>
</reference>
<dbReference type="EMBL" id="CAKMRJ010005412">
    <property type="protein sequence ID" value="CAH1440833.1"/>
    <property type="molecule type" value="Genomic_DNA"/>
</dbReference>
<accession>A0AAU9NSR5</accession>